<proteinExistence type="predicted"/>
<dbReference type="AlphaFoldDB" id="A0AAU9JI72"/>
<keyword evidence="2" id="KW-1185">Reference proteome</keyword>
<gene>
    <name evidence="1" type="ORF">BSTOLATCC_MIC40999</name>
</gene>
<dbReference type="Proteomes" id="UP001162131">
    <property type="component" value="Unassembled WGS sequence"/>
</dbReference>
<dbReference type="EMBL" id="CAJZBQ010000040">
    <property type="protein sequence ID" value="CAG9326574.1"/>
    <property type="molecule type" value="Genomic_DNA"/>
</dbReference>
<accession>A0AAU9JI72</accession>
<protein>
    <submittedName>
        <fullName evidence="1">Uncharacterized protein</fullName>
    </submittedName>
</protein>
<organism evidence="1 2">
    <name type="scientific">Blepharisma stoltei</name>
    <dbReference type="NCBI Taxonomy" id="1481888"/>
    <lineage>
        <taxon>Eukaryota</taxon>
        <taxon>Sar</taxon>
        <taxon>Alveolata</taxon>
        <taxon>Ciliophora</taxon>
        <taxon>Postciliodesmatophora</taxon>
        <taxon>Heterotrichea</taxon>
        <taxon>Heterotrichida</taxon>
        <taxon>Blepharismidae</taxon>
        <taxon>Blepharisma</taxon>
    </lineage>
</organism>
<sequence length="219" mass="24569">MKRTGRLSTSQLSLKEMIDALDRDGLLNELQTLLSKVHTKVSTLKGNKKEALMNLLDLLVTKEWKSTTTASTEADETPVRTPIYSAQQSPINSRPGTPSNSSLSLLNLKHRRNASISELTETYVNNHKLFEENQKEELDYLSEFSHPKIALSFPKAKRDLGEVKDVNPGPGSYNPKTVLIEESTPGSVIPKGGKRFEFKVSETPGPCYYKPKRFFTSKR</sequence>
<evidence type="ECO:0000313" key="1">
    <source>
        <dbReference type="EMBL" id="CAG9326574.1"/>
    </source>
</evidence>
<dbReference type="Pfam" id="PF07004">
    <property type="entry name" value="SHIPPO-rpt"/>
    <property type="match status" value="2"/>
</dbReference>
<name>A0AAU9JI72_9CILI</name>
<dbReference type="InterPro" id="IPR010736">
    <property type="entry name" value="SHIPPO-rpt"/>
</dbReference>
<evidence type="ECO:0000313" key="2">
    <source>
        <dbReference type="Proteomes" id="UP001162131"/>
    </source>
</evidence>
<comment type="caution">
    <text evidence="1">The sequence shown here is derived from an EMBL/GenBank/DDBJ whole genome shotgun (WGS) entry which is preliminary data.</text>
</comment>
<reference evidence="1" key="1">
    <citation type="submission" date="2021-09" db="EMBL/GenBank/DDBJ databases">
        <authorList>
            <consortium name="AG Swart"/>
            <person name="Singh M."/>
            <person name="Singh A."/>
            <person name="Seah K."/>
            <person name="Emmerich C."/>
        </authorList>
    </citation>
    <scope>NUCLEOTIDE SEQUENCE</scope>
    <source>
        <strain evidence="1">ATCC30299</strain>
    </source>
</reference>